<dbReference type="Proteomes" id="UP000179797">
    <property type="component" value="Unassembled WGS sequence"/>
</dbReference>
<comment type="cofactor">
    <cofactor evidence="1">
        <name>Mn(2+)</name>
        <dbReference type="ChEBI" id="CHEBI:29035"/>
    </cofactor>
</comment>
<reference evidence="15 16" key="1">
    <citation type="journal article" date="2012" name="Int. J. Syst. Evol. Microbiol.">
        <title>Flammeovirga pacifica sp. nov., isolated from deep-sea sediment.</title>
        <authorList>
            <person name="Xu H."/>
            <person name="Fu Y."/>
            <person name="Yang N."/>
            <person name="Ding Z."/>
            <person name="Lai Q."/>
            <person name="Zeng R."/>
        </authorList>
    </citation>
    <scope>NUCLEOTIDE SEQUENCE [LARGE SCALE GENOMIC DNA]</scope>
    <source>
        <strain evidence="16">DSM 24597 / LMG 26175 / WPAGA1</strain>
    </source>
</reference>
<evidence type="ECO:0000259" key="14">
    <source>
        <dbReference type="PROSITE" id="PS50975"/>
    </source>
</evidence>
<dbReference type="AlphaFoldDB" id="A0A1S1YZ81"/>
<evidence type="ECO:0000256" key="2">
    <source>
        <dbReference type="ARBA" id="ARBA00001946"/>
    </source>
</evidence>
<gene>
    <name evidence="12" type="primary">ddl</name>
    <name evidence="15" type="ORF">NH26_08140</name>
</gene>
<keyword evidence="9 12" id="KW-0573">Peptidoglycan synthesis</keyword>
<comment type="caution">
    <text evidence="15">The sequence shown here is derived from an EMBL/GenBank/DDBJ whole genome shotgun (WGS) entry which is preliminary data.</text>
</comment>
<dbReference type="HAMAP" id="MF_00047">
    <property type="entry name" value="Dala_Dala_lig"/>
    <property type="match status" value="1"/>
</dbReference>
<evidence type="ECO:0000256" key="4">
    <source>
        <dbReference type="ARBA" id="ARBA00012216"/>
    </source>
</evidence>
<evidence type="ECO:0000313" key="16">
    <source>
        <dbReference type="Proteomes" id="UP000179797"/>
    </source>
</evidence>
<dbReference type="InterPro" id="IPR005905">
    <property type="entry name" value="D_ala_D_ala"/>
</dbReference>
<proteinExistence type="inferred from homology"/>
<feature type="domain" description="ATP-grasp" evidence="14">
    <location>
        <begin position="641"/>
        <end position="891"/>
    </location>
</feature>
<feature type="domain" description="ATP-grasp" evidence="14">
    <location>
        <begin position="158"/>
        <end position="442"/>
    </location>
</feature>
<evidence type="ECO:0000256" key="3">
    <source>
        <dbReference type="ARBA" id="ARBA00010871"/>
    </source>
</evidence>
<dbReference type="InterPro" id="IPR013815">
    <property type="entry name" value="ATP_grasp_subdomain_1"/>
</dbReference>
<dbReference type="InterPro" id="IPR011761">
    <property type="entry name" value="ATP-grasp"/>
</dbReference>
<comment type="cofactor">
    <cofactor evidence="2">
        <name>Mg(2+)</name>
        <dbReference type="ChEBI" id="CHEBI:18420"/>
    </cofactor>
</comment>
<keyword evidence="7 13" id="KW-0067">ATP-binding</keyword>
<keyword evidence="16" id="KW-1185">Reference proteome</keyword>
<keyword evidence="8 12" id="KW-0133">Cell shape</keyword>
<comment type="subcellular location">
    <subcellularLocation>
        <location evidence="12">Cytoplasm</location>
    </subcellularLocation>
</comment>
<dbReference type="GO" id="GO:0009252">
    <property type="term" value="P:peptidoglycan biosynthetic process"/>
    <property type="evidence" value="ECO:0007669"/>
    <property type="project" value="UniProtKB-UniRule"/>
</dbReference>
<dbReference type="UniPathway" id="UPA00219"/>
<dbReference type="GO" id="GO:0005737">
    <property type="term" value="C:cytoplasm"/>
    <property type="evidence" value="ECO:0007669"/>
    <property type="project" value="UniProtKB-SubCell"/>
</dbReference>
<evidence type="ECO:0000256" key="6">
    <source>
        <dbReference type="ARBA" id="ARBA00022741"/>
    </source>
</evidence>
<accession>A0A1S1YZ81</accession>
<evidence type="ECO:0000256" key="7">
    <source>
        <dbReference type="ARBA" id="ARBA00022840"/>
    </source>
</evidence>
<dbReference type="GO" id="GO:0046872">
    <property type="term" value="F:metal ion binding"/>
    <property type="evidence" value="ECO:0007669"/>
    <property type="project" value="InterPro"/>
</dbReference>
<dbReference type="PROSITE" id="PS50975">
    <property type="entry name" value="ATP_GRASP"/>
    <property type="match status" value="2"/>
</dbReference>
<keyword evidence="6 13" id="KW-0547">Nucleotide-binding</keyword>
<dbReference type="InterPro" id="IPR016185">
    <property type="entry name" value="PreATP-grasp_dom_sf"/>
</dbReference>
<comment type="pathway">
    <text evidence="12">Cell wall biogenesis; peptidoglycan biosynthesis.</text>
</comment>
<protein>
    <recommendedName>
        <fullName evidence="4 12">D-alanine--D-alanine ligase</fullName>
        <ecNumber evidence="4 12">6.3.2.4</ecNumber>
    </recommendedName>
    <alternativeName>
        <fullName evidence="12">D-Ala-D-Ala ligase</fullName>
    </alternativeName>
    <alternativeName>
        <fullName evidence="12">D-alanylalanine synthetase</fullName>
    </alternativeName>
</protein>
<comment type="function">
    <text evidence="12">Cell wall formation.</text>
</comment>
<dbReference type="EC" id="6.3.2.4" evidence="4 12"/>
<evidence type="ECO:0000256" key="12">
    <source>
        <dbReference type="HAMAP-Rule" id="MF_00047"/>
    </source>
</evidence>
<dbReference type="Gene3D" id="3.40.50.20">
    <property type="match status" value="2"/>
</dbReference>
<keyword evidence="5 12" id="KW-0436">Ligase</keyword>
<dbReference type="InterPro" id="IPR011127">
    <property type="entry name" value="Dala_Dala_lig_N"/>
</dbReference>
<evidence type="ECO:0000256" key="9">
    <source>
        <dbReference type="ARBA" id="ARBA00022984"/>
    </source>
</evidence>
<dbReference type="PROSITE" id="PS00843">
    <property type="entry name" value="DALA_DALA_LIGASE_1"/>
    <property type="match status" value="1"/>
</dbReference>
<dbReference type="GO" id="GO:0008716">
    <property type="term" value="F:D-alanine-D-alanine ligase activity"/>
    <property type="evidence" value="ECO:0007669"/>
    <property type="project" value="UniProtKB-UniRule"/>
</dbReference>
<name>A0A1S1YZ81_FLAPC</name>
<dbReference type="InterPro" id="IPR000291">
    <property type="entry name" value="D-Ala_lig_Van_CS"/>
</dbReference>
<evidence type="ECO:0000256" key="13">
    <source>
        <dbReference type="PROSITE-ProRule" id="PRU00409"/>
    </source>
</evidence>
<dbReference type="Pfam" id="PF07478">
    <property type="entry name" value="Dala_Dala_lig_C"/>
    <property type="match status" value="4"/>
</dbReference>
<organism evidence="15 16">
    <name type="scientific">Flammeovirga pacifica</name>
    <dbReference type="NCBI Taxonomy" id="915059"/>
    <lineage>
        <taxon>Bacteria</taxon>
        <taxon>Pseudomonadati</taxon>
        <taxon>Bacteroidota</taxon>
        <taxon>Cytophagia</taxon>
        <taxon>Cytophagales</taxon>
        <taxon>Flammeovirgaceae</taxon>
        <taxon>Flammeovirga</taxon>
    </lineage>
</organism>
<evidence type="ECO:0000256" key="10">
    <source>
        <dbReference type="ARBA" id="ARBA00023316"/>
    </source>
</evidence>
<evidence type="ECO:0000256" key="8">
    <source>
        <dbReference type="ARBA" id="ARBA00022960"/>
    </source>
</evidence>
<keyword evidence="12" id="KW-0963">Cytoplasm</keyword>
<comment type="catalytic activity">
    <reaction evidence="11 12">
        <text>2 D-alanine + ATP = D-alanyl-D-alanine + ADP + phosphate + H(+)</text>
        <dbReference type="Rhea" id="RHEA:11224"/>
        <dbReference type="ChEBI" id="CHEBI:15378"/>
        <dbReference type="ChEBI" id="CHEBI:30616"/>
        <dbReference type="ChEBI" id="CHEBI:43474"/>
        <dbReference type="ChEBI" id="CHEBI:57416"/>
        <dbReference type="ChEBI" id="CHEBI:57822"/>
        <dbReference type="ChEBI" id="CHEBI:456216"/>
        <dbReference type="EC" id="6.3.2.4"/>
    </reaction>
</comment>
<evidence type="ECO:0000256" key="1">
    <source>
        <dbReference type="ARBA" id="ARBA00001936"/>
    </source>
</evidence>
<comment type="similarity">
    <text evidence="3 12">Belongs to the D-alanine--D-alanine ligase family.</text>
</comment>
<evidence type="ECO:0000256" key="5">
    <source>
        <dbReference type="ARBA" id="ARBA00022598"/>
    </source>
</evidence>
<dbReference type="EMBL" id="JRYR02000001">
    <property type="protein sequence ID" value="OHX66324.1"/>
    <property type="molecule type" value="Genomic_DNA"/>
</dbReference>
<keyword evidence="10 12" id="KW-0961">Cell wall biogenesis/degradation</keyword>
<dbReference type="Gene3D" id="3.30.1490.20">
    <property type="entry name" value="ATP-grasp fold, A domain"/>
    <property type="match status" value="1"/>
</dbReference>
<dbReference type="PANTHER" id="PTHR23132">
    <property type="entry name" value="D-ALANINE--D-ALANINE LIGASE"/>
    <property type="match status" value="1"/>
</dbReference>
<dbReference type="OrthoDB" id="9813261at2"/>
<dbReference type="InterPro" id="IPR011095">
    <property type="entry name" value="Dala_Dala_lig_C"/>
</dbReference>
<dbReference type="STRING" id="915059.NH26_08140"/>
<dbReference type="Pfam" id="PF01820">
    <property type="entry name" value="Dala_Dala_lig_N"/>
    <property type="match status" value="2"/>
</dbReference>
<evidence type="ECO:0000313" key="15">
    <source>
        <dbReference type="EMBL" id="OHX66324.1"/>
    </source>
</evidence>
<sequence>MMKIGIFFGGISREREISFAGGRTVYDNLDKQLFEPVPIFVDSLGNFIHLDWSFVYKGTVRDFYPPVQSVPNDLSGFQMYVESLGKLSEEQLNEMTNLVGQRIKPEDFHQLFDFAFLALHGPYGEDGNLQGLLEWYGIPYSGAGVLSSAIGIDKITQKKLFSDLGLKTPDYQVIDADNLTEENVEATFNTLKTALGMPLVVKAPRQGSSLGVSIVKEDNVEAFKAAAKKSLFIDEVTKEQWTSLEKEDKVRFVHDFVDVRLGIGLPVYVNGDSETIIYNPKELYNHLTSELEEKGKDLVSYQSLDAEERLLIEQHIKGREFSCIVVEDEQASPLALPPTEIVRGNEGVFDYRSKYLPGMSRKVTPIDLPIDKVREIQFKCEELYTKLQFDVYARIDGFVTDSGEVFLNDPNTTSGMMPSSFFFHQAAEIGLNPSQFLTFIIRTSLACRIRSGKNTVVTKPLLKSLDAQISQLSSDDQQKLRVGVIMGGYSSERHISVESGRNIFEKLASSHKYEAVPIFLTGSDTDHVIYELPINIMLKDNADDIKLKIDQALSGEKHEVLTEAIQKASKITDKYAAGVCFDPKPLTYDTLKERVDAVFIALHGRPGEDGAVQKHLNEKGIPYNGSDVDSSEVTIDKFVTTEILGEKDIFVAEHMLLQKENWLKDAKAAIDVVEANFTYPIIAKPADDGCSSAVMMVKNRSTLEHFAEAMFREEEEVNENLRNQLNLDKNEEFPSKQRILIEELISAKDADHFLEITGGMLTKWHEDGTRTYEIFEPSEALASGEILSLEEKFLAGEGQNITPPRFSPNPEEQKWISDAVRNDLEKVAKILNVQGYCRIDAFVRIWKEQKRVETIIIEVNSLPGMTPATCIFHQAAINGYKPYDFIDNILDYGIKRTEAKLSK</sequence>
<dbReference type="GO" id="GO:0008360">
    <property type="term" value="P:regulation of cell shape"/>
    <property type="evidence" value="ECO:0007669"/>
    <property type="project" value="UniProtKB-KW"/>
</dbReference>
<dbReference type="SUPFAM" id="SSF52440">
    <property type="entry name" value="PreATP-grasp domain"/>
    <property type="match status" value="2"/>
</dbReference>
<dbReference type="SUPFAM" id="SSF56059">
    <property type="entry name" value="Glutathione synthetase ATP-binding domain-like"/>
    <property type="match status" value="3"/>
</dbReference>
<evidence type="ECO:0000256" key="11">
    <source>
        <dbReference type="ARBA" id="ARBA00047614"/>
    </source>
</evidence>
<dbReference type="PANTHER" id="PTHR23132:SF0">
    <property type="entry name" value="D-ALANINE-D-ALANINE LIGASE FAMILY"/>
    <property type="match status" value="1"/>
</dbReference>
<dbReference type="GO" id="GO:0071555">
    <property type="term" value="P:cell wall organization"/>
    <property type="evidence" value="ECO:0007669"/>
    <property type="project" value="UniProtKB-KW"/>
</dbReference>
<dbReference type="GO" id="GO:0005524">
    <property type="term" value="F:ATP binding"/>
    <property type="evidence" value="ECO:0007669"/>
    <property type="project" value="UniProtKB-UniRule"/>
</dbReference>
<dbReference type="Gene3D" id="3.30.470.20">
    <property type="entry name" value="ATP-grasp fold, B domain"/>
    <property type="match status" value="3"/>
</dbReference>